<reference evidence="1 2" key="1">
    <citation type="journal article" date="2024" name="IMA Fungus">
        <title>IMA Genome - F19 : A genome assembly and annotation guide to empower mycologists, including annotated draft genome sequences of Ceratocystis pirilliformis, Diaporthe australafricana, Fusarium ophioides, Paecilomyces lecythidis, and Sporothrix stenoceras.</title>
        <authorList>
            <person name="Aylward J."/>
            <person name="Wilson A.M."/>
            <person name="Visagie C.M."/>
            <person name="Spraker J."/>
            <person name="Barnes I."/>
            <person name="Buitendag C."/>
            <person name="Ceriani C."/>
            <person name="Del Mar Angel L."/>
            <person name="du Plessis D."/>
            <person name="Fuchs T."/>
            <person name="Gasser K."/>
            <person name="Kramer D."/>
            <person name="Li W."/>
            <person name="Munsamy K."/>
            <person name="Piso A."/>
            <person name="Price J.L."/>
            <person name="Sonnekus B."/>
            <person name="Thomas C."/>
            <person name="van der Nest A."/>
            <person name="van Dijk A."/>
            <person name="van Heerden A."/>
            <person name="van Vuuren N."/>
            <person name="Yilmaz N."/>
            <person name="Duong T.A."/>
            <person name="van der Merwe N.A."/>
            <person name="Wingfield M.J."/>
            <person name="Wingfield B.D."/>
        </authorList>
    </citation>
    <scope>NUCLEOTIDE SEQUENCE [LARGE SCALE GENOMIC DNA]</scope>
    <source>
        <strain evidence="1 2">CMW 18300</strain>
    </source>
</reference>
<comment type="caution">
    <text evidence="1">The sequence shown here is derived from an EMBL/GenBank/DDBJ whole genome shotgun (WGS) entry which is preliminary data.</text>
</comment>
<accession>A0ABR3X1W4</accession>
<organism evidence="1 2">
    <name type="scientific">Diaporthe australafricana</name>
    <dbReference type="NCBI Taxonomy" id="127596"/>
    <lineage>
        <taxon>Eukaryota</taxon>
        <taxon>Fungi</taxon>
        <taxon>Dikarya</taxon>
        <taxon>Ascomycota</taxon>
        <taxon>Pezizomycotina</taxon>
        <taxon>Sordariomycetes</taxon>
        <taxon>Sordariomycetidae</taxon>
        <taxon>Diaporthales</taxon>
        <taxon>Diaporthaceae</taxon>
        <taxon>Diaporthe</taxon>
    </lineage>
</organism>
<keyword evidence="2" id="KW-1185">Reference proteome</keyword>
<gene>
    <name evidence="1" type="ORF">Daus18300_005343</name>
</gene>
<sequence>MRMPEPAPPFSVPKRRRALFSRQKKTMLEHELPATAEQETDNNLVYELEAPNHESSVLVPLVTVSDYEPIISAYSQLREQHQHMNQYVQEIVTRDIIMKDQLERARSNCKAAESGIILLWEIVRQQFEGSEGVVTPAEIVQFLATRDLNLIDAAGYAPTLTQKN</sequence>
<protein>
    <submittedName>
        <fullName evidence="1">Uncharacterized protein</fullName>
    </submittedName>
</protein>
<name>A0ABR3X1W4_9PEZI</name>
<evidence type="ECO:0000313" key="2">
    <source>
        <dbReference type="Proteomes" id="UP001583177"/>
    </source>
</evidence>
<dbReference type="EMBL" id="JAWRVE010000039">
    <property type="protein sequence ID" value="KAL1869882.1"/>
    <property type="molecule type" value="Genomic_DNA"/>
</dbReference>
<proteinExistence type="predicted"/>
<dbReference type="Proteomes" id="UP001583177">
    <property type="component" value="Unassembled WGS sequence"/>
</dbReference>
<evidence type="ECO:0000313" key="1">
    <source>
        <dbReference type="EMBL" id="KAL1869882.1"/>
    </source>
</evidence>